<accession>A0A3N7JIK9</accession>
<reference evidence="2 3" key="2">
    <citation type="submission" date="2018-12" db="EMBL/GenBank/DDBJ databases">
        <title>Rhizobacter gummiphilus sp. nov., a rubber-degrading bacterium isolated from the soil of a botanical garden in Japan.</title>
        <authorList>
            <person name="Shunsuke S.S."/>
        </authorList>
    </citation>
    <scope>NUCLEOTIDE SEQUENCE [LARGE SCALE GENOMIC DNA]</scope>
    <source>
        <strain evidence="2 3">S-16</strain>
    </source>
</reference>
<reference evidence="2 3" key="1">
    <citation type="submission" date="2018-08" db="EMBL/GenBank/DDBJ databases">
        <authorList>
            <person name="Khan S.A."/>
            <person name="Jeon C.O."/>
            <person name="Chun B.H."/>
            <person name="Jeong S.E."/>
        </authorList>
    </citation>
    <scope>NUCLEOTIDE SEQUENCE [LARGE SCALE GENOMIC DNA]</scope>
    <source>
        <strain evidence="2 3">S-16</strain>
    </source>
</reference>
<evidence type="ECO:0000313" key="2">
    <source>
        <dbReference type="EMBL" id="RQP21279.1"/>
    </source>
</evidence>
<proteinExistence type="predicted"/>
<evidence type="ECO:0000313" key="3">
    <source>
        <dbReference type="Proteomes" id="UP000267464"/>
    </source>
</evidence>
<dbReference type="EMBL" id="QUSW01000012">
    <property type="protein sequence ID" value="RQP21279.1"/>
    <property type="molecule type" value="Genomic_DNA"/>
</dbReference>
<gene>
    <name evidence="2" type="ORF">DZC73_29010</name>
</gene>
<sequence length="79" mass="8168">MSSIHPYQLGVGSLAPSSQGVEAARAGQRSTDSAAAWLDAGADATSEALHVSPHDARRSIDDIERDFIAALCDSADGSR</sequence>
<comment type="caution">
    <text evidence="2">The sequence shown here is derived from an EMBL/GenBank/DDBJ whole genome shotgun (WGS) entry which is preliminary data.</text>
</comment>
<organism evidence="2 3">
    <name type="scientific">Piscinibacter terrae</name>
    <dbReference type="NCBI Taxonomy" id="2496871"/>
    <lineage>
        <taxon>Bacteria</taxon>
        <taxon>Pseudomonadati</taxon>
        <taxon>Pseudomonadota</taxon>
        <taxon>Betaproteobacteria</taxon>
        <taxon>Burkholderiales</taxon>
        <taxon>Sphaerotilaceae</taxon>
        <taxon>Piscinibacter</taxon>
    </lineage>
</organism>
<feature type="region of interest" description="Disordered" evidence="1">
    <location>
        <begin position="1"/>
        <end position="33"/>
    </location>
</feature>
<evidence type="ECO:0000256" key="1">
    <source>
        <dbReference type="SAM" id="MobiDB-lite"/>
    </source>
</evidence>
<dbReference type="Proteomes" id="UP000267464">
    <property type="component" value="Unassembled WGS sequence"/>
</dbReference>
<dbReference type="AlphaFoldDB" id="A0A3N7JIK9"/>
<dbReference type="RefSeq" id="WP_124543906.1">
    <property type="nucleotide sequence ID" value="NZ_QUSW01000012.1"/>
</dbReference>
<name>A0A3N7JIK9_9BURK</name>
<keyword evidence="3" id="KW-1185">Reference proteome</keyword>
<protein>
    <submittedName>
        <fullName evidence="2">Uncharacterized protein</fullName>
    </submittedName>
</protein>